<proteinExistence type="predicted"/>
<evidence type="ECO:0000313" key="1">
    <source>
        <dbReference type="EMBL" id="KAE8383756.1"/>
    </source>
</evidence>
<dbReference type="AlphaFoldDB" id="A0A5N7BPI8"/>
<protein>
    <submittedName>
        <fullName evidence="1">Uncharacterized protein</fullName>
    </submittedName>
</protein>
<organism evidence="1 2">
    <name type="scientific">Aspergillus bertholletiae</name>
    <dbReference type="NCBI Taxonomy" id="1226010"/>
    <lineage>
        <taxon>Eukaryota</taxon>
        <taxon>Fungi</taxon>
        <taxon>Dikarya</taxon>
        <taxon>Ascomycota</taxon>
        <taxon>Pezizomycotina</taxon>
        <taxon>Eurotiomycetes</taxon>
        <taxon>Eurotiomycetidae</taxon>
        <taxon>Eurotiales</taxon>
        <taxon>Aspergillaceae</taxon>
        <taxon>Aspergillus</taxon>
        <taxon>Aspergillus subgen. Circumdati</taxon>
    </lineage>
</organism>
<keyword evidence="2" id="KW-1185">Reference proteome</keyword>
<evidence type="ECO:0000313" key="2">
    <source>
        <dbReference type="Proteomes" id="UP000326198"/>
    </source>
</evidence>
<name>A0A5N7BPI8_9EURO</name>
<dbReference type="EMBL" id="ML736153">
    <property type="protein sequence ID" value="KAE8383756.1"/>
    <property type="molecule type" value="Genomic_DNA"/>
</dbReference>
<accession>A0A5N7BPI8</accession>
<sequence length="67" mass="7391">MLIPKMPIRQYARSSILVVFLLAAHDILWATLAVSTSSSPTKMPTGILVIFDRASFRVSLVPISFQS</sequence>
<dbReference type="Proteomes" id="UP000326198">
    <property type="component" value="Unassembled WGS sequence"/>
</dbReference>
<reference evidence="1 2" key="1">
    <citation type="submission" date="2019-04" db="EMBL/GenBank/DDBJ databases">
        <title>Friends and foes A comparative genomics studyof 23 Aspergillus species from section Flavi.</title>
        <authorList>
            <consortium name="DOE Joint Genome Institute"/>
            <person name="Kjaerbolling I."/>
            <person name="Vesth T."/>
            <person name="Frisvad J.C."/>
            <person name="Nybo J.L."/>
            <person name="Theobald S."/>
            <person name="Kildgaard S."/>
            <person name="Isbrandt T."/>
            <person name="Kuo A."/>
            <person name="Sato A."/>
            <person name="Lyhne E.K."/>
            <person name="Kogle M.E."/>
            <person name="Wiebenga A."/>
            <person name="Kun R.S."/>
            <person name="Lubbers R.J."/>
            <person name="Makela M.R."/>
            <person name="Barry K."/>
            <person name="Chovatia M."/>
            <person name="Clum A."/>
            <person name="Daum C."/>
            <person name="Haridas S."/>
            <person name="He G."/>
            <person name="LaButti K."/>
            <person name="Lipzen A."/>
            <person name="Mondo S."/>
            <person name="Riley R."/>
            <person name="Salamov A."/>
            <person name="Simmons B.A."/>
            <person name="Magnuson J.K."/>
            <person name="Henrissat B."/>
            <person name="Mortensen U.H."/>
            <person name="Larsen T.O."/>
            <person name="Devries R.P."/>
            <person name="Grigoriev I.V."/>
            <person name="Machida M."/>
            <person name="Baker S.E."/>
            <person name="Andersen M.R."/>
        </authorList>
    </citation>
    <scope>NUCLEOTIDE SEQUENCE [LARGE SCALE GENOMIC DNA]</scope>
    <source>
        <strain evidence="1 2">IBT 29228</strain>
    </source>
</reference>
<gene>
    <name evidence="1" type="ORF">BDV26DRAFT_250735</name>
</gene>